<evidence type="ECO:0000313" key="2">
    <source>
        <dbReference type="EMBL" id="OUY06065.1"/>
    </source>
</evidence>
<dbReference type="AlphaFoldDB" id="A0A1Z9YV39"/>
<keyword evidence="1" id="KW-0472">Membrane</keyword>
<comment type="caution">
    <text evidence="2">The sequence shown here is derived from an EMBL/GenBank/DDBJ whole genome shotgun (WGS) entry which is preliminary data.</text>
</comment>
<keyword evidence="1" id="KW-0812">Transmembrane</keyword>
<dbReference type="EMBL" id="NEXX01000006">
    <property type="protein sequence ID" value="OUY06065.1"/>
    <property type="molecule type" value="Genomic_DNA"/>
</dbReference>
<keyword evidence="1" id="KW-1133">Transmembrane helix</keyword>
<keyword evidence="3" id="KW-1185">Reference proteome</keyword>
<dbReference type="Proteomes" id="UP000196536">
    <property type="component" value="Unassembled WGS sequence"/>
</dbReference>
<reference evidence="2 3" key="1">
    <citation type="submission" date="2017-05" db="EMBL/GenBank/DDBJ databases">
        <title>Acinetobacter populi ANC 5415 (= PBJ7), whole genome shotgun sequencing project.</title>
        <authorList>
            <person name="Nemec A."/>
            <person name="Radolfova-Krizova L."/>
        </authorList>
    </citation>
    <scope>NUCLEOTIDE SEQUENCE [LARGE SCALE GENOMIC DNA]</scope>
    <source>
        <strain evidence="2 3">PBJ7</strain>
    </source>
</reference>
<name>A0A1Z9YV39_9GAMM</name>
<sequence length="185" mass="21518">MTSTTYAYTLQTVPYEVSTEEQRTAQMMMWRSTNKIRPRTWAILGVLTALAILGLIFIKNYSTVFCWVILVCVALFLFIRTFVYEWYVKRKMNEFPVQEIKGIKLGIQPHGMVMQQKVGMQQGVANIAWKEVTEWYDSPEFLLMTFTAKGQQGSFFLPKRMNSKNFSFDTIRKHLNESVGTAKKI</sequence>
<accession>A0A1Z9YV39</accession>
<feature type="transmembrane region" description="Helical" evidence="1">
    <location>
        <begin position="41"/>
        <end position="58"/>
    </location>
</feature>
<evidence type="ECO:0008006" key="4">
    <source>
        <dbReference type="Google" id="ProtNLM"/>
    </source>
</evidence>
<protein>
    <recommendedName>
        <fullName evidence="4">YcxB-like protein domain-containing protein</fullName>
    </recommendedName>
</protein>
<organism evidence="2 3">
    <name type="scientific">Acinetobacter populi</name>
    <dbReference type="NCBI Taxonomy" id="1582270"/>
    <lineage>
        <taxon>Bacteria</taxon>
        <taxon>Pseudomonadati</taxon>
        <taxon>Pseudomonadota</taxon>
        <taxon>Gammaproteobacteria</taxon>
        <taxon>Moraxellales</taxon>
        <taxon>Moraxellaceae</taxon>
        <taxon>Acinetobacter</taxon>
    </lineage>
</organism>
<dbReference type="RefSeq" id="WP_087621617.1">
    <property type="nucleotide sequence ID" value="NZ_NEXX01000006.1"/>
</dbReference>
<gene>
    <name evidence="2" type="ORF">CAP51_15295</name>
</gene>
<evidence type="ECO:0000313" key="3">
    <source>
        <dbReference type="Proteomes" id="UP000196536"/>
    </source>
</evidence>
<evidence type="ECO:0000256" key="1">
    <source>
        <dbReference type="SAM" id="Phobius"/>
    </source>
</evidence>
<dbReference type="OrthoDB" id="6703961at2"/>
<proteinExistence type="predicted"/>
<feature type="transmembrane region" description="Helical" evidence="1">
    <location>
        <begin position="64"/>
        <end position="83"/>
    </location>
</feature>